<proteinExistence type="predicted"/>
<evidence type="ECO:0000313" key="3">
    <source>
        <dbReference type="Proteomes" id="UP000656042"/>
    </source>
</evidence>
<dbReference type="EMBL" id="BMMX01000001">
    <property type="protein sequence ID" value="GGK70657.1"/>
    <property type="molecule type" value="Genomic_DNA"/>
</dbReference>
<accession>A0A8J3BVF1</accession>
<comment type="caution">
    <text evidence="2">The sequence shown here is derived from an EMBL/GenBank/DDBJ whole genome shotgun (WGS) entry which is preliminary data.</text>
</comment>
<organism evidence="2 3">
    <name type="scientific">Mangrovihabitans endophyticus</name>
    <dbReference type="NCBI Taxonomy" id="1751298"/>
    <lineage>
        <taxon>Bacteria</taxon>
        <taxon>Bacillati</taxon>
        <taxon>Actinomycetota</taxon>
        <taxon>Actinomycetes</taxon>
        <taxon>Micromonosporales</taxon>
        <taxon>Micromonosporaceae</taxon>
        <taxon>Mangrovihabitans</taxon>
    </lineage>
</organism>
<evidence type="ECO:0000313" key="2">
    <source>
        <dbReference type="EMBL" id="GGK70657.1"/>
    </source>
</evidence>
<keyword evidence="3" id="KW-1185">Reference proteome</keyword>
<name>A0A8J3BVF1_9ACTN</name>
<feature type="region of interest" description="Disordered" evidence="1">
    <location>
        <begin position="17"/>
        <end position="51"/>
    </location>
</feature>
<reference evidence="2" key="1">
    <citation type="journal article" date="2014" name="Int. J. Syst. Evol. Microbiol.">
        <title>Complete genome sequence of Corynebacterium casei LMG S-19264T (=DSM 44701T), isolated from a smear-ripened cheese.</title>
        <authorList>
            <consortium name="US DOE Joint Genome Institute (JGI-PGF)"/>
            <person name="Walter F."/>
            <person name="Albersmeier A."/>
            <person name="Kalinowski J."/>
            <person name="Ruckert C."/>
        </authorList>
    </citation>
    <scope>NUCLEOTIDE SEQUENCE</scope>
    <source>
        <strain evidence="2">CGMCC 4.7299</strain>
    </source>
</reference>
<protein>
    <submittedName>
        <fullName evidence="2">Uncharacterized protein</fullName>
    </submittedName>
</protein>
<sequence length="85" mass="9296">MPTRWCYPLRAGPSALAETPSDVHRADAGVPRRRRCHPRVPPAQTGPTCTNGAVIHDRALQRVARIRTVKGLDNTALRTYSPKGA</sequence>
<evidence type="ECO:0000256" key="1">
    <source>
        <dbReference type="SAM" id="MobiDB-lite"/>
    </source>
</evidence>
<dbReference type="AlphaFoldDB" id="A0A8J3BVF1"/>
<dbReference type="Proteomes" id="UP000656042">
    <property type="component" value="Unassembled WGS sequence"/>
</dbReference>
<gene>
    <name evidence="2" type="ORF">GCM10012284_00640</name>
</gene>
<reference evidence="2" key="2">
    <citation type="submission" date="2020-09" db="EMBL/GenBank/DDBJ databases">
        <authorList>
            <person name="Sun Q."/>
            <person name="Zhou Y."/>
        </authorList>
    </citation>
    <scope>NUCLEOTIDE SEQUENCE</scope>
    <source>
        <strain evidence="2">CGMCC 4.7299</strain>
    </source>
</reference>